<dbReference type="GO" id="GO:0003964">
    <property type="term" value="F:RNA-directed DNA polymerase activity"/>
    <property type="evidence" value="ECO:0007669"/>
    <property type="project" value="UniProtKB-EC"/>
</dbReference>
<dbReference type="PANTHER" id="PTHR37984:SF5">
    <property type="entry name" value="PROTEIN NYNRIN-LIKE"/>
    <property type="match status" value="1"/>
</dbReference>
<dbReference type="Pfam" id="PF00665">
    <property type="entry name" value="rve"/>
    <property type="match status" value="1"/>
</dbReference>
<dbReference type="OrthoDB" id="6611713at2759"/>
<dbReference type="GeneID" id="100574094"/>
<dbReference type="InterPro" id="IPR012337">
    <property type="entry name" value="RNaseH-like_sf"/>
</dbReference>
<evidence type="ECO:0000259" key="2">
    <source>
        <dbReference type="PROSITE" id="PS50994"/>
    </source>
</evidence>
<dbReference type="PROSITE" id="PS50994">
    <property type="entry name" value="INTEGRASE"/>
    <property type="match status" value="1"/>
</dbReference>
<protein>
    <recommendedName>
        <fullName evidence="1">RNA-directed DNA polymerase</fullName>
        <ecNumber evidence="1">2.7.7.49</ecNumber>
    </recommendedName>
</protein>
<dbReference type="InterPro" id="IPR001584">
    <property type="entry name" value="Integrase_cat-core"/>
</dbReference>
<dbReference type="AlphaFoldDB" id="A0A8R2H9B3"/>
<name>A0A8R2H9B3_ACYPI</name>
<dbReference type="Gene3D" id="1.10.340.70">
    <property type="match status" value="1"/>
</dbReference>
<accession>A0A8R2H9B3</accession>
<proteinExistence type="predicted"/>
<reference evidence="3" key="2">
    <citation type="submission" date="2022-06" db="UniProtKB">
        <authorList>
            <consortium name="EnsemblMetazoa"/>
        </authorList>
    </citation>
    <scope>IDENTIFICATION</scope>
</reference>
<dbReference type="Gene3D" id="3.30.420.10">
    <property type="entry name" value="Ribonuclease H-like superfamily/Ribonuclease H"/>
    <property type="match status" value="1"/>
</dbReference>
<dbReference type="SUPFAM" id="SSF53098">
    <property type="entry name" value="Ribonuclease H-like"/>
    <property type="match status" value="1"/>
</dbReference>
<dbReference type="EC" id="2.7.7.49" evidence="1"/>
<dbReference type="RefSeq" id="XP_016660776.1">
    <property type="nucleotide sequence ID" value="XM_016805287.1"/>
</dbReference>
<sequence>MVPTKIYNFEFSTTTLPLRKSQQSKQLIMALVIDPFLFVKMQLPQLELTAEDIAFATKNDPELIKLHKKILLHSNKYGSYWIRDGCILFGTRIRIPKMLQNYILEYIHIEHVGTIKMIALALSYCVYWPSIDKDIENLVRNCLPCIEIRLAPNKEILHNWVAPKEPWERIHIDYAGPFMDNLFLLVVDEYSLWPEVFISNSSSASSTIEKLKLLFSSFGQPRVLVSDNVSSFMGEEFQTFLKSFGIKHCTGVPYNSKSYDNVVRFIFALKHALIELKGQVSYEQDKLNTLLFTCRRSPIISNIESPANLFLGRDLRSNLDFLKSPAIKNKVMKNENNIRDATPSQLFHFGQKIAVFNNVNGFIINADTSKYLTVMVNGRLIRRHVDKVIPLPVIKSFSRIQKDTQLVQPEKLKRSIKPIKRLICNI</sequence>
<dbReference type="InterPro" id="IPR050951">
    <property type="entry name" value="Retrovirus_Pol_polyprotein"/>
</dbReference>
<dbReference type="GO" id="GO:0003676">
    <property type="term" value="F:nucleic acid binding"/>
    <property type="evidence" value="ECO:0007669"/>
    <property type="project" value="InterPro"/>
</dbReference>
<dbReference type="InterPro" id="IPR041588">
    <property type="entry name" value="Integrase_H2C2"/>
</dbReference>
<reference evidence="4" key="1">
    <citation type="submission" date="2010-06" db="EMBL/GenBank/DDBJ databases">
        <authorList>
            <person name="Jiang H."/>
            <person name="Abraham K."/>
            <person name="Ali S."/>
            <person name="Alsbrooks S.L."/>
            <person name="Anim B.N."/>
            <person name="Anosike U.S."/>
            <person name="Attaway T."/>
            <person name="Bandaranaike D.P."/>
            <person name="Battles P.K."/>
            <person name="Bell S.N."/>
            <person name="Bell A.V."/>
            <person name="Beltran B."/>
            <person name="Bickham C."/>
            <person name="Bustamante Y."/>
            <person name="Caleb T."/>
            <person name="Canada A."/>
            <person name="Cardenas V."/>
            <person name="Carter K."/>
            <person name="Chacko J."/>
            <person name="Chandrabose M.N."/>
            <person name="Chavez D."/>
            <person name="Chavez A."/>
            <person name="Chen L."/>
            <person name="Chu H.-S."/>
            <person name="Claassen K.J."/>
            <person name="Cockrell R."/>
            <person name="Collins M."/>
            <person name="Cooper J.A."/>
            <person name="Cree A."/>
            <person name="Curry S.M."/>
            <person name="Da Y."/>
            <person name="Dao M.D."/>
            <person name="Das B."/>
            <person name="Davila M.-L."/>
            <person name="Davy-Carroll L."/>
            <person name="Denson S."/>
            <person name="Dinh H."/>
            <person name="Ebong V.E."/>
            <person name="Edwards J.R."/>
            <person name="Egan A."/>
            <person name="El-Daye J."/>
            <person name="Escobedo L."/>
            <person name="Fernandez S."/>
            <person name="Fernando P.R."/>
            <person name="Flagg N."/>
            <person name="Forbes L.D."/>
            <person name="Fowler R.G."/>
            <person name="Fu Q."/>
            <person name="Gabisi R.A."/>
            <person name="Ganer J."/>
            <person name="Garbino Pronczuk A."/>
            <person name="Garcia R.M."/>
            <person name="Garner T."/>
            <person name="Garrett T.E."/>
            <person name="Gonzalez D.A."/>
            <person name="Hamid H."/>
            <person name="Hawkins E.S."/>
            <person name="Hirani K."/>
            <person name="Hogues M.E."/>
            <person name="Hollins B."/>
            <person name="Hsiao C.-H."/>
            <person name="Jabil R."/>
            <person name="James M.L."/>
            <person name="Jhangiani S.N."/>
            <person name="Johnson B."/>
            <person name="Johnson Q."/>
            <person name="Joshi V."/>
            <person name="Kalu J.B."/>
            <person name="Kam C."/>
            <person name="Kashfia A."/>
            <person name="Keebler J."/>
            <person name="Kisamo H."/>
            <person name="Kovar C.L."/>
            <person name="Lago L.A."/>
            <person name="Lai C.-Y."/>
            <person name="Laidlaw J."/>
            <person name="Lara F."/>
            <person name="Le T.-K."/>
            <person name="Lee S.L."/>
            <person name="Legall F.H."/>
            <person name="Lemon S.J."/>
            <person name="Lewis L.R."/>
            <person name="Li B."/>
            <person name="Liu Y."/>
            <person name="Liu Y.-S."/>
            <person name="Lopez J."/>
            <person name="Lozado R.J."/>
            <person name="Lu J."/>
            <person name="Madu R.C."/>
            <person name="Maheshwari M."/>
            <person name="Maheshwari R."/>
            <person name="Malloy K."/>
            <person name="Martinez E."/>
            <person name="Mathew T."/>
            <person name="Mercado I.C."/>
            <person name="Mercado C."/>
            <person name="Meyer B."/>
            <person name="Montgomery K."/>
            <person name="Morgan M.B."/>
            <person name="Munidasa M."/>
            <person name="Nazareth L.V."/>
            <person name="Nelson J."/>
            <person name="Ng B.M."/>
            <person name="Nguyen N.B."/>
            <person name="Nguyen P.Q."/>
            <person name="Nguyen T."/>
            <person name="Obregon M."/>
            <person name="Okwuonu G.O."/>
            <person name="Onwere C.G."/>
            <person name="Orozco G."/>
            <person name="Parra A."/>
            <person name="Patel S."/>
            <person name="Patil S."/>
            <person name="Perez A."/>
            <person name="Perez Y."/>
            <person name="Pham C."/>
            <person name="Primus E.L."/>
            <person name="Pu L.-L."/>
            <person name="Puazo M."/>
            <person name="Qin X."/>
            <person name="Quiroz J.B."/>
            <person name="Reese J."/>
            <person name="Richards S."/>
            <person name="Rives C.M."/>
            <person name="Robberts R."/>
            <person name="Ruiz S.J."/>
            <person name="Ruiz M.J."/>
            <person name="Santibanez J."/>
            <person name="Schneider B.W."/>
            <person name="Sisson I."/>
            <person name="Smith M."/>
            <person name="Sodergren E."/>
            <person name="Song X.-Z."/>
            <person name="Song B.B."/>
            <person name="Summersgill H."/>
            <person name="Thelus R."/>
            <person name="Thornton R.D."/>
            <person name="Trejos Z.Y."/>
            <person name="Usmani K."/>
            <person name="Vattathil S."/>
            <person name="Villasana D."/>
            <person name="Walker D.L."/>
            <person name="Wang S."/>
            <person name="Wang K."/>
            <person name="White C.S."/>
            <person name="Williams A.C."/>
            <person name="Williamson J."/>
            <person name="Wilson K."/>
            <person name="Woghiren I.O."/>
            <person name="Woodworth J.R."/>
            <person name="Worley K.C."/>
            <person name="Wright R.A."/>
            <person name="Wu W."/>
            <person name="Young L."/>
            <person name="Zhang L."/>
            <person name="Zhang J."/>
            <person name="Zhu Y."/>
            <person name="Muzny D.M."/>
            <person name="Weinstock G."/>
            <person name="Gibbs R.A."/>
        </authorList>
    </citation>
    <scope>NUCLEOTIDE SEQUENCE [LARGE SCALE GENOMIC DNA]</scope>
    <source>
        <strain evidence="4">LSR1</strain>
    </source>
</reference>
<keyword evidence="4" id="KW-1185">Reference proteome</keyword>
<evidence type="ECO:0000313" key="4">
    <source>
        <dbReference type="Proteomes" id="UP000007819"/>
    </source>
</evidence>
<feature type="domain" description="Integrase catalytic" evidence="2">
    <location>
        <begin position="162"/>
        <end position="314"/>
    </location>
</feature>
<dbReference type="Proteomes" id="UP000007819">
    <property type="component" value="Chromosome X"/>
</dbReference>
<organism evidence="3 4">
    <name type="scientific">Acyrthosiphon pisum</name>
    <name type="common">Pea aphid</name>
    <dbReference type="NCBI Taxonomy" id="7029"/>
    <lineage>
        <taxon>Eukaryota</taxon>
        <taxon>Metazoa</taxon>
        <taxon>Ecdysozoa</taxon>
        <taxon>Arthropoda</taxon>
        <taxon>Hexapoda</taxon>
        <taxon>Insecta</taxon>
        <taxon>Pterygota</taxon>
        <taxon>Neoptera</taxon>
        <taxon>Paraneoptera</taxon>
        <taxon>Hemiptera</taxon>
        <taxon>Sternorrhyncha</taxon>
        <taxon>Aphidomorpha</taxon>
        <taxon>Aphidoidea</taxon>
        <taxon>Aphididae</taxon>
        <taxon>Macrosiphini</taxon>
        <taxon>Acyrthosiphon</taxon>
    </lineage>
</organism>
<dbReference type="EnsemblMetazoa" id="XM_016805288.2">
    <property type="protein sequence ID" value="XP_016660777.1"/>
    <property type="gene ID" value="LOC100574094"/>
</dbReference>
<dbReference type="RefSeq" id="XP_016660777.1">
    <property type="nucleotide sequence ID" value="XM_016805288.1"/>
</dbReference>
<evidence type="ECO:0000256" key="1">
    <source>
        <dbReference type="ARBA" id="ARBA00012493"/>
    </source>
</evidence>
<dbReference type="InterPro" id="IPR036397">
    <property type="entry name" value="RNaseH_sf"/>
</dbReference>
<dbReference type="PANTHER" id="PTHR37984">
    <property type="entry name" value="PROTEIN CBG26694"/>
    <property type="match status" value="1"/>
</dbReference>
<dbReference type="GO" id="GO:0015074">
    <property type="term" value="P:DNA integration"/>
    <property type="evidence" value="ECO:0007669"/>
    <property type="project" value="InterPro"/>
</dbReference>
<evidence type="ECO:0000313" key="3">
    <source>
        <dbReference type="EnsemblMetazoa" id="XP_016660776.1"/>
    </source>
</evidence>
<dbReference type="Pfam" id="PF17921">
    <property type="entry name" value="Integrase_H2C2"/>
    <property type="match status" value="1"/>
</dbReference>
<dbReference type="EnsemblMetazoa" id="XM_016805287.2">
    <property type="protein sequence ID" value="XP_016660776.1"/>
    <property type="gene ID" value="LOC100574094"/>
</dbReference>